<organism evidence="1">
    <name type="scientific">hydrothermal vent metagenome</name>
    <dbReference type="NCBI Taxonomy" id="652676"/>
    <lineage>
        <taxon>unclassified sequences</taxon>
        <taxon>metagenomes</taxon>
        <taxon>ecological metagenomes</taxon>
    </lineage>
</organism>
<gene>
    <name evidence="1" type="ORF">MNB_SUP05-12-706</name>
</gene>
<protein>
    <recommendedName>
        <fullName evidence="2">CPXCG motif-containing cysteine-rich protein</fullName>
    </recommendedName>
</protein>
<dbReference type="InterPro" id="IPR017143">
    <property type="entry name" value="UCP037225"/>
</dbReference>
<reference evidence="1" key="1">
    <citation type="submission" date="2016-10" db="EMBL/GenBank/DDBJ databases">
        <authorList>
            <person name="de Groot N.N."/>
        </authorList>
    </citation>
    <scope>NUCLEOTIDE SEQUENCE</scope>
</reference>
<dbReference type="Pfam" id="PF14255">
    <property type="entry name" value="Zn_ribbon_21"/>
    <property type="match status" value="1"/>
</dbReference>
<dbReference type="EMBL" id="FPHT01000053">
    <property type="protein sequence ID" value="SFV80124.1"/>
    <property type="molecule type" value="Genomic_DNA"/>
</dbReference>
<dbReference type="PIRSF" id="PIRSF037225">
    <property type="entry name" value="UCP037225"/>
    <property type="match status" value="1"/>
</dbReference>
<name>A0A1W1DFU3_9ZZZZ</name>
<proteinExistence type="predicted"/>
<dbReference type="AlphaFoldDB" id="A0A1W1DFU3"/>
<accession>A0A1W1DFU3</accession>
<evidence type="ECO:0008006" key="2">
    <source>
        <dbReference type="Google" id="ProtNLM"/>
    </source>
</evidence>
<evidence type="ECO:0000313" key="1">
    <source>
        <dbReference type="EMBL" id="SFV80124.1"/>
    </source>
</evidence>
<sequence length="63" mass="7181">MNELQQHSIDCPYCGEVIEIDIDCSELNQSYIEDCSVCCRPINITVSIDFDNQVHVHAAHENE</sequence>
<dbReference type="InterPro" id="IPR025990">
    <property type="entry name" value="zinc_ribbon_bacterial"/>
</dbReference>